<dbReference type="AlphaFoldDB" id="A0A6A6ZNU7"/>
<sequence>MPWPARDRIVTSCPWLGTDARSWDTLQPTSVRLILARVQLHHHMAPPSWRADLGFATRLTTATRISSAYQTSDPSIPAGEAHRKATIAETGIYDEANSSVRGDYLRRTQPLTDASKTITDYVKKR</sequence>
<dbReference type="Proteomes" id="UP000799424">
    <property type="component" value="Unassembled WGS sequence"/>
</dbReference>
<evidence type="ECO:0000313" key="2">
    <source>
        <dbReference type="Proteomes" id="UP000799424"/>
    </source>
</evidence>
<reference evidence="1" key="1">
    <citation type="journal article" date="2020" name="Stud. Mycol.">
        <title>101 Dothideomycetes genomes: a test case for predicting lifestyles and emergence of pathogens.</title>
        <authorList>
            <person name="Haridas S."/>
            <person name="Albert R."/>
            <person name="Binder M."/>
            <person name="Bloem J."/>
            <person name="Labutti K."/>
            <person name="Salamov A."/>
            <person name="Andreopoulos B."/>
            <person name="Baker S."/>
            <person name="Barry K."/>
            <person name="Bills G."/>
            <person name="Bluhm B."/>
            <person name="Cannon C."/>
            <person name="Castanera R."/>
            <person name="Culley D."/>
            <person name="Daum C."/>
            <person name="Ezra D."/>
            <person name="Gonzalez J."/>
            <person name="Henrissat B."/>
            <person name="Kuo A."/>
            <person name="Liang C."/>
            <person name="Lipzen A."/>
            <person name="Lutzoni F."/>
            <person name="Magnuson J."/>
            <person name="Mondo S."/>
            <person name="Nolan M."/>
            <person name="Ohm R."/>
            <person name="Pangilinan J."/>
            <person name="Park H.-J."/>
            <person name="Ramirez L."/>
            <person name="Alfaro M."/>
            <person name="Sun H."/>
            <person name="Tritt A."/>
            <person name="Yoshinaga Y."/>
            <person name="Zwiers L.-H."/>
            <person name="Turgeon B."/>
            <person name="Goodwin S."/>
            <person name="Spatafora J."/>
            <person name="Crous P."/>
            <person name="Grigoriev I."/>
        </authorList>
    </citation>
    <scope>NUCLEOTIDE SEQUENCE</scope>
    <source>
        <strain evidence="1">CBS 113818</strain>
    </source>
</reference>
<protein>
    <submittedName>
        <fullName evidence="1">Uncharacterized protein</fullName>
    </submittedName>
</protein>
<dbReference type="OrthoDB" id="3792473at2759"/>
<gene>
    <name evidence="1" type="ORF">CC86DRAFT_71416</name>
</gene>
<organism evidence="1 2">
    <name type="scientific">Ophiobolus disseminans</name>
    <dbReference type="NCBI Taxonomy" id="1469910"/>
    <lineage>
        <taxon>Eukaryota</taxon>
        <taxon>Fungi</taxon>
        <taxon>Dikarya</taxon>
        <taxon>Ascomycota</taxon>
        <taxon>Pezizomycotina</taxon>
        <taxon>Dothideomycetes</taxon>
        <taxon>Pleosporomycetidae</taxon>
        <taxon>Pleosporales</taxon>
        <taxon>Pleosporineae</taxon>
        <taxon>Phaeosphaeriaceae</taxon>
        <taxon>Ophiobolus</taxon>
    </lineage>
</organism>
<name>A0A6A6ZNU7_9PLEO</name>
<evidence type="ECO:0000313" key="1">
    <source>
        <dbReference type="EMBL" id="KAF2822760.1"/>
    </source>
</evidence>
<proteinExistence type="predicted"/>
<dbReference type="EMBL" id="MU006233">
    <property type="protein sequence ID" value="KAF2822760.1"/>
    <property type="molecule type" value="Genomic_DNA"/>
</dbReference>
<accession>A0A6A6ZNU7</accession>
<keyword evidence="2" id="KW-1185">Reference proteome</keyword>